<comment type="caution">
    <text evidence="2">The sequence shown here is derived from an EMBL/GenBank/DDBJ whole genome shotgun (WGS) entry which is preliminary data.</text>
</comment>
<gene>
    <name evidence="2" type="ORF">GCM10007173_31080</name>
</gene>
<feature type="domain" description="DinB-like" evidence="1">
    <location>
        <begin position="23"/>
        <end position="135"/>
    </location>
</feature>
<dbReference type="Pfam" id="PF12867">
    <property type="entry name" value="DinB_2"/>
    <property type="match status" value="1"/>
</dbReference>
<sequence>MDTPEIFSTLARLPISSAQNLPQLTAEQLNAHPAGHPNSIAWLLWHSSREVDAQLAPLTGQAQLWDEYAERFDLGELGASVGYGHSSAEAARIKVNDQALLLEYLEATLTALGDYASTLTPTQLDEVIDRSWDPAVTRGVRLISIIDDAIAHVAQAAYAAGILTA</sequence>
<evidence type="ECO:0000259" key="1">
    <source>
        <dbReference type="Pfam" id="PF12867"/>
    </source>
</evidence>
<dbReference type="GeneID" id="303305443"/>
<reference evidence="3" key="1">
    <citation type="journal article" date="2019" name="Int. J. Syst. Evol. Microbiol.">
        <title>The Global Catalogue of Microorganisms (GCM) 10K type strain sequencing project: providing services to taxonomists for standard genome sequencing and annotation.</title>
        <authorList>
            <consortium name="The Broad Institute Genomics Platform"/>
            <consortium name="The Broad Institute Genome Sequencing Center for Infectious Disease"/>
            <person name="Wu L."/>
            <person name="Ma J."/>
        </authorList>
    </citation>
    <scope>NUCLEOTIDE SEQUENCE [LARGE SCALE GENOMIC DNA]</scope>
    <source>
        <strain evidence="3">CGMCC 1.3685</strain>
    </source>
</reference>
<protein>
    <recommendedName>
        <fullName evidence="1">DinB-like domain-containing protein</fullName>
    </recommendedName>
</protein>
<evidence type="ECO:0000313" key="3">
    <source>
        <dbReference type="Proteomes" id="UP000606115"/>
    </source>
</evidence>
<keyword evidence="3" id="KW-1185">Reference proteome</keyword>
<dbReference type="NCBIfam" id="NF047843">
    <property type="entry name" value="MST_Rv0443"/>
    <property type="match status" value="1"/>
</dbReference>
<dbReference type="SUPFAM" id="SSF109854">
    <property type="entry name" value="DinB/YfiT-like putative metalloenzymes"/>
    <property type="match status" value="1"/>
</dbReference>
<dbReference type="Proteomes" id="UP000606115">
    <property type="component" value="Unassembled WGS sequence"/>
</dbReference>
<dbReference type="Gene3D" id="1.20.120.450">
    <property type="entry name" value="dinb family like domain"/>
    <property type="match status" value="1"/>
</dbReference>
<proteinExistence type="predicted"/>
<dbReference type="InterPro" id="IPR034660">
    <property type="entry name" value="DinB/YfiT-like"/>
</dbReference>
<accession>A0ABQ2DRX6</accession>
<organism evidence="2 3">
    <name type="scientific">Glutamicibacter ardleyensis</name>
    <dbReference type="NCBI Taxonomy" id="225894"/>
    <lineage>
        <taxon>Bacteria</taxon>
        <taxon>Bacillati</taxon>
        <taxon>Actinomycetota</taxon>
        <taxon>Actinomycetes</taxon>
        <taxon>Micrococcales</taxon>
        <taxon>Micrococcaceae</taxon>
        <taxon>Glutamicibacter</taxon>
    </lineage>
</organism>
<dbReference type="InterPro" id="IPR024775">
    <property type="entry name" value="DinB-like"/>
</dbReference>
<dbReference type="RefSeq" id="WP_096255918.1">
    <property type="nucleotide sequence ID" value="NZ_BMKX01000009.1"/>
</dbReference>
<dbReference type="EMBL" id="BMKX01000009">
    <property type="protein sequence ID" value="GGJ70028.1"/>
    <property type="molecule type" value="Genomic_DNA"/>
</dbReference>
<evidence type="ECO:0000313" key="2">
    <source>
        <dbReference type="EMBL" id="GGJ70028.1"/>
    </source>
</evidence>
<name>A0ABQ2DRX6_9MICC</name>